<evidence type="ECO:0000256" key="6">
    <source>
        <dbReference type="ARBA" id="ARBA00023204"/>
    </source>
</evidence>
<protein>
    <recommendedName>
        <fullName evidence="10">Methyl-CpG-binding domain protein 4</fullName>
    </recommendedName>
    <alternativeName>
        <fullName evidence="11">Methyl-CpG-binding protein MBD4</fullName>
    </alternativeName>
    <alternativeName>
        <fullName evidence="12">Mismatch-specific DNA N-glycosylase</fullName>
    </alternativeName>
</protein>
<name>A0A834HY50_RHYFE</name>
<evidence type="ECO:0000256" key="4">
    <source>
        <dbReference type="ARBA" id="ARBA00022801"/>
    </source>
</evidence>
<keyword evidence="5" id="KW-0238">DNA-binding</keyword>
<evidence type="ECO:0000256" key="1">
    <source>
        <dbReference type="ARBA" id="ARBA00004123"/>
    </source>
</evidence>
<comment type="function">
    <text evidence="8">Mismatch-specific DNA N-glycosylase involved in DNA repair. Has thymine glycosylase activity and is specific for G:T mismatches within methylated and unmethylated CpG sites. Can also remove uracil or 5-fluorouracil in G:U mismatches. Has no lyase activity. Was first identified as methyl-CpG-binding protein.</text>
</comment>
<dbReference type="PANTHER" id="PTHR15074">
    <property type="entry name" value="METHYL-CPG-BINDING PROTEIN"/>
    <property type="match status" value="1"/>
</dbReference>
<comment type="subunit">
    <text evidence="9">Interacts with MLH1.</text>
</comment>
<reference evidence="13" key="1">
    <citation type="submission" date="2020-08" db="EMBL/GenBank/DDBJ databases">
        <title>Genome sequencing and assembly of the red palm weevil Rhynchophorus ferrugineus.</title>
        <authorList>
            <person name="Dias G.B."/>
            <person name="Bergman C.M."/>
            <person name="Manee M."/>
        </authorList>
    </citation>
    <scope>NUCLEOTIDE SEQUENCE</scope>
    <source>
        <strain evidence="13">AA-2017</strain>
        <tissue evidence="13">Whole larva</tissue>
    </source>
</reference>
<evidence type="ECO:0000313" key="14">
    <source>
        <dbReference type="Proteomes" id="UP000625711"/>
    </source>
</evidence>
<keyword evidence="7" id="KW-0539">Nucleus</keyword>
<evidence type="ECO:0000256" key="9">
    <source>
        <dbReference type="ARBA" id="ARBA00062707"/>
    </source>
</evidence>
<evidence type="ECO:0000256" key="3">
    <source>
        <dbReference type="ARBA" id="ARBA00022763"/>
    </source>
</evidence>
<dbReference type="InterPro" id="IPR045138">
    <property type="entry name" value="MeCP2/MBD4"/>
</dbReference>
<accession>A0A834HY50</accession>
<dbReference type="GO" id="GO:0005634">
    <property type="term" value="C:nucleus"/>
    <property type="evidence" value="ECO:0007669"/>
    <property type="project" value="UniProtKB-SubCell"/>
</dbReference>
<dbReference type="AlphaFoldDB" id="A0A834HY50"/>
<dbReference type="FunFam" id="1.10.340.30:FF:000051">
    <property type="entry name" value="Methyl-CpG-binding domain protein 4"/>
    <property type="match status" value="1"/>
</dbReference>
<keyword evidence="3" id="KW-0227">DNA damage</keyword>
<evidence type="ECO:0000256" key="10">
    <source>
        <dbReference type="ARBA" id="ARBA00069821"/>
    </source>
</evidence>
<evidence type="ECO:0000256" key="8">
    <source>
        <dbReference type="ARBA" id="ARBA00055831"/>
    </source>
</evidence>
<dbReference type="EMBL" id="JAACXV010014223">
    <property type="protein sequence ID" value="KAF7269509.1"/>
    <property type="molecule type" value="Genomic_DNA"/>
</dbReference>
<evidence type="ECO:0000256" key="12">
    <source>
        <dbReference type="ARBA" id="ARBA00083330"/>
    </source>
</evidence>
<dbReference type="Gene3D" id="1.10.340.30">
    <property type="entry name" value="Hypothetical protein, domain 2"/>
    <property type="match status" value="1"/>
</dbReference>
<proteinExistence type="predicted"/>
<dbReference type="Proteomes" id="UP000625711">
    <property type="component" value="Unassembled WGS sequence"/>
</dbReference>
<evidence type="ECO:0000256" key="7">
    <source>
        <dbReference type="ARBA" id="ARBA00023242"/>
    </source>
</evidence>
<dbReference type="GO" id="GO:0006281">
    <property type="term" value="P:DNA repair"/>
    <property type="evidence" value="ECO:0007669"/>
    <property type="project" value="UniProtKB-KW"/>
</dbReference>
<dbReference type="PANTHER" id="PTHR15074:SF0">
    <property type="entry name" value="METHYL-CPG-BINDING DOMAIN PROTEIN 4-LIKE PROTEIN"/>
    <property type="match status" value="1"/>
</dbReference>
<keyword evidence="6" id="KW-0234">DNA repair</keyword>
<keyword evidence="4" id="KW-0378">Hydrolase</keyword>
<keyword evidence="2" id="KW-0597">Phosphoprotein</keyword>
<dbReference type="SUPFAM" id="SSF48150">
    <property type="entry name" value="DNA-glycosylase"/>
    <property type="match status" value="1"/>
</dbReference>
<dbReference type="InterPro" id="IPR011257">
    <property type="entry name" value="DNA_glycosylase"/>
</dbReference>
<evidence type="ECO:0000256" key="11">
    <source>
        <dbReference type="ARBA" id="ARBA00076709"/>
    </source>
</evidence>
<feature type="non-terminal residue" evidence="13">
    <location>
        <position position="173"/>
    </location>
</feature>
<keyword evidence="14" id="KW-1185">Reference proteome</keyword>
<evidence type="ECO:0000313" key="13">
    <source>
        <dbReference type="EMBL" id="KAF7269509.1"/>
    </source>
</evidence>
<evidence type="ECO:0000256" key="5">
    <source>
        <dbReference type="ARBA" id="ARBA00023125"/>
    </source>
</evidence>
<organism evidence="13 14">
    <name type="scientific">Rhynchophorus ferrugineus</name>
    <name type="common">Red palm weevil</name>
    <name type="synonym">Curculio ferrugineus</name>
    <dbReference type="NCBI Taxonomy" id="354439"/>
    <lineage>
        <taxon>Eukaryota</taxon>
        <taxon>Metazoa</taxon>
        <taxon>Ecdysozoa</taxon>
        <taxon>Arthropoda</taxon>
        <taxon>Hexapoda</taxon>
        <taxon>Insecta</taxon>
        <taxon>Pterygota</taxon>
        <taxon>Neoptera</taxon>
        <taxon>Endopterygota</taxon>
        <taxon>Coleoptera</taxon>
        <taxon>Polyphaga</taxon>
        <taxon>Cucujiformia</taxon>
        <taxon>Curculionidae</taxon>
        <taxon>Dryophthorinae</taxon>
        <taxon>Rhynchophorus</taxon>
    </lineage>
</organism>
<dbReference type="GO" id="GO:0016787">
    <property type="term" value="F:hydrolase activity"/>
    <property type="evidence" value="ECO:0007669"/>
    <property type="project" value="UniProtKB-KW"/>
</dbReference>
<sequence>VNYLISPRRIRKIKDEKKYGKFKIITGFIPPKSPHNLIEEQLWNDPWALLIATIFLNRTSCQIARPYVFWFLNDNPNPSLVLEKNVNDLEIYFRALGLQTTRAKQVWRMSYDYIYKNWKRVGELYGVGRYGEDAFRMFCLGDFTVEPKDRYLKIYKAWYEMNEKNERIKEMNC</sequence>
<dbReference type="GO" id="GO:0003677">
    <property type="term" value="F:DNA binding"/>
    <property type="evidence" value="ECO:0007669"/>
    <property type="project" value="UniProtKB-KW"/>
</dbReference>
<evidence type="ECO:0000256" key="2">
    <source>
        <dbReference type="ARBA" id="ARBA00022553"/>
    </source>
</evidence>
<comment type="subcellular location">
    <subcellularLocation>
        <location evidence="1">Nucleus</location>
    </subcellularLocation>
</comment>
<gene>
    <name evidence="13" type="ORF">GWI33_017501</name>
</gene>
<dbReference type="OrthoDB" id="10265068at2759"/>
<comment type="caution">
    <text evidence="13">The sequence shown here is derived from an EMBL/GenBank/DDBJ whole genome shotgun (WGS) entry which is preliminary data.</text>
</comment>